<dbReference type="CDD" id="cd01277">
    <property type="entry name" value="HINT_subgroup"/>
    <property type="match status" value="1"/>
</dbReference>
<dbReference type="PANTHER" id="PTHR46648">
    <property type="entry name" value="HIT FAMILY PROTEIN 1"/>
    <property type="match status" value="1"/>
</dbReference>
<evidence type="ECO:0000259" key="12">
    <source>
        <dbReference type="PROSITE" id="PS51084"/>
    </source>
</evidence>
<name>A0A8H3N064_9EURO</name>
<evidence type="ECO:0000256" key="4">
    <source>
        <dbReference type="ARBA" id="ARBA00022842"/>
    </source>
</evidence>
<dbReference type="FunFam" id="3.30.428.10:FF:000013">
    <property type="entry name" value="Hit family protein 1"/>
    <property type="match status" value="1"/>
</dbReference>
<protein>
    <recommendedName>
        <fullName evidence="7">Adenosine 5'-monophosphoramidase HNT1</fullName>
    </recommendedName>
    <alternativeName>
        <fullName evidence="8">Histidine triad nucleotide-binding protein HNT1</fullName>
    </alternativeName>
</protein>
<dbReference type="SUPFAM" id="SSF54197">
    <property type="entry name" value="HIT-like"/>
    <property type="match status" value="1"/>
</dbReference>
<reference evidence="13 14" key="1">
    <citation type="submission" date="2020-01" db="EMBL/GenBank/DDBJ databases">
        <title>Draft genome sequence of Aspergillus udagawae IFM 46972.</title>
        <authorList>
            <person name="Takahashi H."/>
            <person name="Yaguchi T."/>
        </authorList>
    </citation>
    <scope>NUCLEOTIDE SEQUENCE [LARGE SCALE GENOMIC DNA]</scope>
    <source>
        <strain evidence="13 14">IFM 46972</strain>
    </source>
</reference>
<feature type="domain" description="HIT" evidence="12">
    <location>
        <begin position="25"/>
        <end position="128"/>
    </location>
</feature>
<dbReference type="InterPro" id="IPR001310">
    <property type="entry name" value="Histidine_triad_HIT"/>
</dbReference>
<dbReference type="PROSITE" id="PS51084">
    <property type="entry name" value="HIT_2"/>
    <property type="match status" value="1"/>
</dbReference>
<evidence type="ECO:0000256" key="6">
    <source>
        <dbReference type="ARBA" id="ARBA00052319"/>
    </source>
</evidence>
<evidence type="ECO:0000256" key="9">
    <source>
        <dbReference type="PIRSR" id="PIRSR601310-1"/>
    </source>
</evidence>
<dbReference type="PROSITE" id="PS00892">
    <property type="entry name" value="HIT_1"/>
    <property type="match status" value="1"/>
</dbReference>
<gene>
    <name evidence="13" type="ORF">IFM46972_00814</name>
</gene>
<dbReference type="PANTHER" id="PTHR46648:SF1">
    <property type="entry name" value="ADENOSINE 5'-MONOPHOSPHORAMIDASE HNT1"/>
    <property type="match status" value="1"/>
</dbReference>
<evidence type="ECO:0000256" key="11">
    <source>
        <dbReference type="PROSITE-ProRule" id="PRU00464"/>
    </source>
</evidence>
<evidence type="ECO:0000256" key="8">
    <source>
        <dbReference type="ARBA" id="ARBA00076050"/>
    </source>
</evidence>
<evidence type="ECO:0000256" key="5">
    <source>
        <dbReference type="ARBA" id="ARBA00025764"/>
    </source>
</evidence>
<dbReference type="InterPro" id="IPR039384">
    <property type="entry name" value="HINT"/>
</dbReference>
<comment type="caution">
    <text evidence="13">The sequence shown here is derived from an EMBL/GenBank/DDBJ whole genome shotgun (WGS) entry which is preliminary data.</text>
</comment>
<dbReference type="Proteomes" id="UP000465221">
    <property type="component" value="Unassembled WGS sequence"/>
</dbReference>
<dbReference type="Pfam" id="PF01230">
    <property type="entry name" value="HIT"/>
    <property type="match status" value="1"/>
</dbReference>
<dbReference type="GO" id="GO:0016787">
    <property type="term" value="F:hydrolase activity"/>
    <property type="evidence" value="ECO:0007669"/>
    <property type="project" value="UniProtKB-KW"/>
</dbReference>
<evidence type="ECO:0000256" key="1">
    <source>
        <dbReference type="ARBA" id="ARBA00001946"/>
    </source>
</evidence>
<evidence type="ECO:0000256" key="2">
    <source>
        <dbReference type="ARBA" id="ARBA00022741"/>
    </source>
</evidence>
<keyword evidence="4" id="KW-0460">Magnesium</keyword>
<dbReference type="EMBL" id="BLKC01000004">
    <property type="protein sequence ID" value="GFF23813.1"/>
    <property type="molecule type" value="Genomic_DNA"/>
</dbReference>
<proteinExistence type="inferred from homology"/>
<dbReference type="Gene3D" id="3.30.428.10">
    <property type="entry name" value="HIT-like"/>
    <property type="match status" value="1"/>
</dbReference>
<feature type="active site" description="Tele-AMP-histidine intermediate" evidence="9">
    <location>
        <position position="115"/>
    </location>
</feature>
<comment type="catalytic activity">
    <reaction evidence="6">
        <text>adenosine 5'-phosphoramidate + H2O = NH4(+) + AMP</text>
        <dbReference type="Rhea" id="RHEA:67916"/>
        <dbReference type="ChEBI" id="CHEBI:15377"/>
        <dbReference type="ChEBI" id="CHEBI:28938"/>
        <dbReference type="ChEBI" id="CHEBI:57890"/>
        <dbReference type="ChEBI" id="CHEBI:456215"/>
    </reaction>
    <physiologicalReaction direction="left-to-right" evidence="6">
        <dbReference type="Rhea" id="RHEA:67917"/>
    </physiologicalReaction>
</comment>
<dbReference type="InterPro" id="IPR036265">
    <property type="entry name" value="HIT-like_sf"/>
</dbReference>
<sequence>MSSAACIFCKIIKGESYLPPELPARCCVSNFRDIPSFKLFESDKVFAFLDIQPLSRGHALVIPKFHGAKLTDIPDEDLRELLPVAKQIAKASGAEDYNILQNNGRIAHQVVDHVHFHMIPKPNEKEGLGIGWPTQPTDMDKLKALHEEIKSKM</sequence>
<keyword evidence="2" id="KW-0547">Nucleotide-binding</keyword>
<evidence type="ECO:0000256" key="10">
    <source>
        <dbReference type="PIRSR" id="PIRSR601310-3"/>
    </source>
</evidence>
<dbReference type="AlphaFoldDB" id="A0A8H3N064"/>
<evidence type="ECO:0000313" key="13">
    <source>
        <dbReference type="EMBL" id="GFF23813.1"/>
    </source>
</evidence>
<dbReference type="InterPro" id="IPR011146">
    <property type="entry name" value="HIT-like"/>
</dbReference>
<dbReference type="InterPro" id="IPR019808">
    <property type="entry name" value="Histidine_triad_CS"/>
</dbReference>
<organism evidence="13 14">
    <name type="scientific">Aspergillus udagawae</name>
    <dbReference type="NCBI Taxonomy" id="91492"/>
    <lineage>
        <taxon>Eukaryota</taxon>
        <taxon>Fungi</taxon>
        <taxon>Dikarya</taxon>
        <taxon>Ascomycota</taxon>
        <taxon>Pezizomycotina</taxon>
        <taxon>Eurotiomycetes</taxon>
        <taxon>Eurotiomycetidae</taxon>
        <taxon>Eurotiales</taxon>
        <taxon>Aspergillaceae</taxon>
        <taxon>Aspergillus</taxon>
        <taxon>Aspergillus subgen. Fumigati</taxon>
    </lineage>
</organism>
<dbReference type="GO" id="GO:0000166">
    <property type="term" value="F:nucleotide binding"/>
    <property type="evidence" value="ECO:0007669"/>
    <property type="project" value="UniProtKB-KW"/>
</dbReference>
<evidence type="ECO:0000313" key="14">
    <source>
        <dbReference type="Proteomes" id="UP000465221"/>
    </source>
</evidence>
<comment type="similarity">
    <text evidence="5">Belongs to the HINT family.</text>
</comment>
<feature type="short sequence motif" description="Histidine triad motif" evidence="10 11">
    <location>
        <begin position="113"/>
        <end position="117"/>
    </location>
</feature>
<evidence type="ECO:0000256" key="3">
    <source>
        <dbReference type="ARBA" id="ARBA00022801"/>
    </source>
</evidence>
<keyword evidence="3" id="KW-0378">Hydrolase</keyword>
<dbReference type="GO" id="GO:0009117">
    <property type="term" value="P:nucleotide metabolic process"/>
    <property type="evidence" value="ECO:0007669"/>
    <property type="project" value="TreeGrafter"/>
</dbReference>
<evidence type="ECO:0000256" key="7">
    <source>
        <dbReference type="ARBA" id="ARBA00074222"/>
    </source>
</evidence>
<comment type="cofactor">
    <cofactor evidence="1">
        <name>Mg(2+)</name>
        <dbReference type="ChEBI" id="CHEBI:18420"/>
    </cofactor>
</comment>
<accession>A0A8H3N064</accession>